<sequence>MKLTSSCSNSVSLERRLGEDGNIYGYALCRDDVTPVCLHRSDGDVTSSWSNSANPDMEDQEKMEAPAETLTPQRWRALFD</sequence>
<accession>A0A2G9RXN6</accession>
<dbReference type="AlphaFoldDB" id="A0A2G9RXN6"/>
<dbReference type="Proteomes" id="UP000228934">
    <property type="component" value="Unassembled WGS sequence"/>
</dbReference>
<gene>
    <name evidence="2" type="ORF">AB205_0037280</name>
</gene>
<organism evidence="2 3">
    <name type="scientific">Aquarana catesbeiana</name>
    <name type="common">American bullfrog</name>
    <name type="synonym">Rana catesbeiana</name>
    <dbReference type="NCBI Taxonomy" id="8400"/>
    <lineage>
        <taxon>Eukaryota</taxon>
        <taxon>Metazoa</taxon>
        <taxon>Chordata</taxon>
        <taxon>Craniata</taxon>
        <taxon>Vertebrata</taxon>
        <taxon>Euteleostomi</taxon>
        <taxon>Amphibia</taxon>
        <taxon>Batrachia</taxon>
        <taxon>Anura</taxon>
        <taxon>Neobatrachia</taxon>
        <taxon>Ranoidea</taxon>
        <taxon>Ranidae</taxon>
        <taxon>Aquarana</taxon>
    </lineage>
</organism>
<proteinExistence type="predicted"/>
<evidence type="ECO:0000313" key="3">
    <source>
        <dbReference type="Proteomes" id="UP000228934"/>
    </source>
</evidence>
<reference evidence="3" key="1">
    <citation type="journal article" date="2017" name="Nat. Commun.">
        <title>The North American bullfrog draft genome provides insight into hormonal regulation of long noncoding RNA.</title>
        <authorList>
            <person name="Hammond S.A."/>
            <person name="Warren R.L."/>
            <person name="Vandervalk B.P."/>
            <person name="Kucuk E."/>
            <person name="Khan H."/>
            <person name="Gibb E.A."/>
            <person name="Pandoh P."/>
            <person name="Kirk H."/>
            <person name="Zhao Y."/>
            <person name="Jones M."/>
            <person name="Mungall A.J."/>
            <person name="Coope R."/>
            <person name="Pleasance S."/>
            <person name="Moore R.A."/>
            <person name="Holt R.A."/>
            <person name="Round J.M."/>
            <person name="Ohora S."/>
            <person name="Walle B.V."/>
            <person name="Veldhoen N."/>
            <person name="Helbing C.C."/>
            <person name="Birol I."/>
        </authorList>
    </citation>
    <scope>NUCLEOTIDE SEQUENCE [LARGE SCALE GENOMIC DNA]</scope>
</reference>
<feature type="non-terminal residue" evidence="2">
    <location>
        <position position="80"/>
    </location>
</feature>
<feature type="region of interest" description="Disordered" evidence="1">
    <location>
        <begin position="42"/>
        <end position="71"/>
    </location>
</feature>
<keyword evidence="3" id="KW-1185">Reference proteome</keyword>
<evidence type="ECO:0000256" key="1">
    <source>
        <dbReference type="SAM" id="MobiDB-lite"/>
    </source>
</evidence>
<feature type="compositionally biased region" description="Polar residues" evidence="1">
    <location>
        <begin position="44"/>
        <end position="54"/>
    </location>
</feature>
<dbReference type="EMBL" id="KV932893">
    <property type="protein sequence ID" value="PIO32660.1"/>
    <property type="molecule type" value="Genomic_DNA"/>
</dbReference>
<name>A0A2G9RXN6_AQUCT</name>
<protein>
    <submittedName>
        <fullName evidence="2">Uncharacterized protein</fullName>
    </submittedName>
</protein>
<evidence type="ECO:0000313" key="2">
    <source>
        <dbReference type="EMBL" id="PIO32660.1"/>
    </source>
</evidence>